<organism evidence="1">
    <name type="scientific">Arundo donax</name>
    <name type="common">Giant reed</name>
    <name type="synonym">Donax arundinaceus</name>
    <dbReference type="NCBI Taxonomy" id="35708"/>
    <lineage>
        <taxon>Eukaryota</taxon>
        <taxon>Viridiplantae</taxon>
        <taxon>Streptophyta</taxon>
        <taxon>Embryophyta</taxon>
        <taxon>Tracheophyta</taxon>
        <taxon>Spermatophyta</taxon>
        <taxon>Magnoliopsida</taxon>
        <taxon>Liliopsida</taxon>
        <taxon>Poales</taxon>
        <taxon>Poaceae</taxon>
        <taxon>PACMAD clade</taxon>
        <taxon>Arundinoideae</taxon>
        <taxon>Arundineae</taxon>
        <taxon>Arundo</taxon>
    </lineage>
</organism>
<name>A0A0A9EFZ2_ARUDO</name>
<reference evidence="1" key="1">
    <citation type="submission" date="2014-09" db="EMBL/GenBank/DDBJ databases">
        <authorList>
            <person name="Magalhaes I.L.F."/>
            <person name="Oliveira U."/>
            <person name="Santos F.R."/>
            <person name="Vidigal T.H.D.A."/>
            <person name="Brescovit A.D."/>
            <person name="Santos A.J."/>
        </authorList>
    </citation>
    <scope>NUCLEOTIDE SEQUENCE</scope>
    <source>
        <tissue evidence="1">Shoot tissue taken approximately 20 cm above the soil surface</tissue>
    </source>
</reference>
<dbReference type="AlphaFoldDB" id="A0A0A9EFZ2"/>
<accession>A0A0A9EFZ2</accession>
<evidence type="ECO:0000313" key="1">
    <source>
        <dbReference type="EMBL" id="JAD96785.1"/>
    </source>
</evidence>
<dbReference type="EMBL" id="GBRH01201110">
    <property type="protein sequence ID" value="JAD96785.1"/>
    <property type="molecule type" value="Transcribed_RNA"/>
</dbReference>
<reference evidence="1" key="2">
    <citation type="journal article" date="2015" name="Data Brief">
        <title>Shoot transcriptome of the giant reed, Arundo donax.</title>
        <authorList>
            <person name="Barrero R.A."/>
            <person name="Guerrero F.D."/>
            <person name="Moolhuijzen P."/>
            <person name="Goolsby J.A."/>
            <person name="Tidwell J."/>
            <person name="Bellgard S.E."/>
            <person name="Bellgard M.I."/>
        </authorList>
    </citation>
    <scope>NUCLEOTIDE SEQUENCE</scope>
    <source>
        <tissue evidence="1">Shoot tissue taken approximately 20 cm above the soil surface</tissue>
    </source>
</reference>
<sequence length="26" mass="3326">MQRSRSDGLENWRRRRVGERRRWQPG</sequence>
<protein>
    <submittedName>
        <fullName evidence="1">Uncharacterized protein</fullName>
    </submittedName>
</protein>
<proteinExistence type="predicted"/>